<name>A0A9D5BC78_PEA</name>
<gene>
    <name evidence="1" type="ORF">KIW84_011145</name>
</gene>
<comment type="caution">
    <text evidence="1">The sequence shown here is derived from an EMBL/GenBank/DDBJ whole genome shotgun (WGS) entry which is preliminary data.</text>
</comment>
<dbReference type="AlphaFoldDB" id="A0A9D5BC78"/>
<organism evidence="1 2">
    <name type="scientific">Pisum sativum</name>
    <name type="common">Garden pea</name>
    <name type="synonym">Lathyrus oleraceus</name>
    <dbReference type="NCBI Taxonomy" id="3888"/>
    <lineage>
        <taxon>Eukaryota</taxon>
        <taxon>Viridiplantae</taxon>
        <taxon>Streptophyta</taxon>
        <taxon>Embryophyta</taxon>
        <taxon>Tracheophyta</taxon>
        <taxon>Spermatophyta</taxon>
        <taxon>Magnoliopsida</taxon>
        <taxon>eudicotyledons</taxon>
        <taxon>Gunneridae</taxon>
        <taxon>Pentapetalae</taxon>
        <taxon>rosids</taxon>
        <taxon>fabids</taxon>
        <taxon>Fabales</taxon>
        <taxon>Fabaceae</taxon>
        <taxon>Papilionoideae</taxon>
        <taxon>50 kb inversion clade</taxon>
        <taxon>NPAAA clade</taxon>
        <taxon>Hologalegina</taxon>
        <taxon>IRL clade</taxon>
        <taxon>Fabeae</taxon>
        <taxon>Lathyrus</taxon>
    </lineage>
</organism>
<dbReference type="Gramene" id="Psat01G0114500-T1">
    <property type="protein sequence ID" value="KAI5441968.1"/>
    <property type="gene ID" value="KIW84_011145"/>
</dbReference>
<protein>
    <submittedName>
        <fullName evidence="1">Uncharacterized protein</fullName>
    </submittedName>
</protein>
<evidence type="ECO:0000313" key="2">
    <source>
        <dbReference type="Proteomes" id="UP001058974"/>
    </source>
</evidence>
<accession>A0A9D5BC78</accession>
<dbReference type="Proteomes" id="UP001058974">
    <property type="component" value="Chromosome 1"/>
</dbReference>
<reference evidence="1 2" key="1">
    <citation type="journal article" date="2022" name="Nat. Genet.">
        <title>Improved pea reference genome and pan-genome highlight genomic features and evolutionary characteristics.</title>
        <authorList>
            <person name="Yang T."/>
            <person name="Liu R."/>
            <person name="Luo Y."/>
            <person name="Hu S."/>
            <person name="Wang D."/>
            <person name="Wang C."/>
            <person name="Pandey M.K."/>
            <person name="Ge S."/>
            <person name="Xu Q."/>
            <person name="Li N."/>
            <person name="Li G."/>
            <person name="Huang Y."/>
            <person name="Saxena R.K."/>
            <person name="Ji Y."/>
            <person name="Li M."/>
            <person name="Yan X."/>
            <person name="He Y."/>
            <person name="Liu Y."/>
            <person name="Wang X."/>
            <person name="Xiang C."/>
            <person name="Varshney R.K."/>
            <person name="Ding H."/>
            <person name="Gao S."/>
            <person name="Zong X."/>
        </authorList>
    </citation>
    <scope>NUCLEOTIDE SEQUENCE [LARGE SCALE GENOMIC DNA]</scope>
    <source>
        <strain evidence="1 2">cv. Zhongwan 6</strain>
    </source>
</reference>
<sequence length="356" mass="41002">MKETEGRAIEGTRLALLTPQESLVSRILLKYIERFLKTKVFDATMAPFLDRLVCPSWLRNKFLGSSPSTAAMSNAVWVTFLTLTILSSRVEVGTPGYGFAGYQPNLLTRQLGCSQFQLSSLYVWEEDICWSERKFNHEEFKACIKFARSQVLKLSTFAFFLSFNITVEFHNWWMGYLACCFSEEDFLARISYAPSTVPKIQEQQENQKCKARIRFLEGVTNGLWLLFGNDGEQNAMVGKARLVCYVWTEKWGIKWFFGVWPSEVQMQVAKGDLGRVYGLSNGQGWTENVFLIENIKCQQQGSSSFDLSRTNFNMPKKSAKWPSDFLCLLLGCWDRLLEEWPGEIFLGNEWKVFFVC</sequence>
<evidence type="ECO:0000313" key="1">
    <source>
        <dbReference type="EMBL" id="KAI5441968.1"/>
    </source>
</evidence>
<dbReference type="EMBL" id="JAMSHJ010000001">
    <property type="protein sequence ID" value="KAI5441968.1"/>
    <property type="molecule type" value="Genomic_DNA"/>
</dbReference>
<proteinExistence type="predicted"/>
<keyword evidence="2" id="KW-1185">Reference proteome</keyword>